<dbReference type="KEGG" id="tact:SG35_021015"/>
<dbReference type="Pfam" id="PF00072">
    <property type="entry name" value="Response_reg"/>
    <property type="match status" value="1"/>
</dbReference>
<name>A0AAE9YLZ2_9GAMM</name>
<dbReference type="AlphaFoldDB" id="A0AAE9YLZ2"/>
<dbReference type="InterPro" id="IPR011006">
    <property type="entry name" value="CheY-like_superfamily"/>
</dbReference>
<feature type="modified residue" description="4-aspartylphosphate" evidence="3">
    <location>
        <position position="54"/>
    </location>
</feature>
<evidence type="ECO:0000313" key="5">
    <source>
        <dbReference type="EMBL" id="WDD97760.1"/>
    </source>
</evidence>
<gene>
    <name evidence="5" type="ORF">SG35_021015</name>
</gene>
<dbReference type="Gene3D" id="3.40.50.2300">
    <property type="match status" value="1"/>
</dbReference>
<dbReference type="Proteomes" id="UP000032568">
    <property type="component" value="Chromosome"/>
</dbReference>
<dbReference type="CDD" id="cd17593">
    <property type="entry name" value="REC_CheC-like"/>
    <property type="match status" value="1"/>
</dbReference>
<evidence type="ECO:0000256" key="2">
    <source>
        <dbReference type="ARBA" id="ARBA00022553"/>
    </source>
</evidence>
<feature type="domain" description="Response regulatory" evidence="4">
    <location>
        <begin position="4"/>
        <end position="119"/>
    </location>
</feature>
<proteinExistence type="predicted"/>
<organism evidence="5 6">
    <name type="scientific">Thalassomonas actiniarum</name>
    <dbReference type="NCBI Taxonomy" id="485447"/>
    <lineage>
        <taxon>Bacteria</taxon>
        <taxon>Pseudomonadati</taxon>
        <taxon>Pseudomonadota</taxon>
        <taxon>Gammaproteobacteria</taxon>
        <taxon>Alteromonadales</taxon>
        <taxon>Colwelliaceae</taxon>
        <taxon>Thalassomonas</taxon>
    </lineage>
</organism>
<dbReference type="SMART" id="SM00448">
    <property type="entry name" value="REC"/>
    <property type="match status" value="1"/>
</dbReference>
<dbReference type="GO" id="GO:0006935">
    <property type="term" value="P:chemotaxis"/>
    <property type="evidence" value="ECO:0007669"/>
    <property type="project" value="UniProtKB-KW"/>
</dbReference>
<reference evidence="5 6" key="1">
    <citation type="journal article" date="2015" name="Genome Announc.">
        <title>Draft Genome Sequences of Marine Isolates of Thalassomonas viridans and Thalassomonas actiniarum.</title>
        <authorList>
            <person name="Olonade I."/>
            <person name="van Zyl L.J."/>
            <person name="Trindade M."/>
        </authorList>
    </citation>
    <scope>NUCLEOTIDE SEQUENCE [LARGE SCALE GENOMIC DNA]</scope>
    <source>
        <strain evidence="5 6">A5K-106</strain>
    </source>
</reference>
<dbReference type="GO" id="GO:0000160">
    <property type="term" value="P:phosphorelay signal transduction system"/>
    <property type="evidence" value="ECO:0007669"/>
    <property type="project" value="InterPro"/>
</dbReference>
<evidence type="ECO:0000313" key="6">
    <source>
        <dbReference type="Proteomes" id="UP000032568"/>
    </source>
</evidence>
<reference evidence="5 6" key="2">
    <citation type="journal article" date="2022" name="Mar. Drugs">
        <title>Bioassay-Guided Fractionation Leads to the Detection of Cholic Acid Generated by the Rare Thalassomonas sp.</title>
        <authorList>
            <person name="Pheiffer F."/>
            <person name="Schneider Y.K."/>
            <person name="Hansen E.H."/>
            <person name="Andersen J.H."/>
            <person name="Isaksson J."/>
            <person name="Busche T."/>
            <person name="R C."/>
            <person name="Kalinowski J."/>
            <person name="Zyl L.V."/>
            <person name="Trindade M."/>
        </authorList>
    </citation>
    <scope>NUCLEOTIDE SEQUENCE [LARGE SCALE GENOMIC DNA]</scope>
    <source>
        <strain evidence="5 6">A5K-106</strain>
    </source>
</reference>
<dbReference type="SUPFAM" id="SSF103039">
    <property type="entry name" value="CheC-like"/>
    <property type="match status" value="1"/>
</dbReference>
<dbReference type="Gene3D" id="3.40.1550.10">
    <property type="entry name" value="CheC-like"/>
    <property type="match status" value="1"/>
</dbReference>
<dbReference type="PROSITE" id="PS50110">
    <property type="entry name" value="RESPONSE_REGULATORY"/>
    <property type="match status" value="1"/>
</dbReference>
<sequence length="380" mass="40947">MSTPLLICDDSNMARKQVARSLPDDWDVDISFAVNGAEGIEAIKAGKGDVLLLDLNMPVMDGYQVLETILKEDLPTLVIVISGDIQPEAHQRVTGLGALDFIKKPVNKEKLTEILSAYGIFTKGKADAASPDKAVSPGKAASEAKATEKVTLPPVTFEPAKAVEKASPPVAKQPGTAPAQELCLDPELRDCYQEIANVAMGRAGDLLARILDVFVMLPIPNVNLIEVSELSMALSAVESHESTSGICQGFIGAGISGEALLILNDSSFQDVASLMNYQCTLDESTELELLMDMANILIGACLNGLSEQLDMPFSQGHPVVLGQHRKISELIATNAAKWKRTLAIEISYGIENYPIKCDLLLLFTEESLKTLNHKISYLLE</sequence>
<keyword evidence="1" id="KW-0145">Chemotaxis</keyword>
<dbReference type="PANTHER" id="PTHR44591:SF24">
    <property type="entry name" value="PROTEIN-GLUTAMATE METHYLESTERASE_PROTEIN-GLUTAMINE GLUTAMINASE 1"/>
    <property type="match status" value="1"/>
</dbReference>
<evidence type="ECO:0000256" key="1">
    <source>
        <dbReference type="ARBA" id="ARBA00022500"/>
    </source>
</evidence>
<evidence type="ECO:0000256" key="3">
    <source>
        <dbReference type="PROSITE-ProRule" id="PRU00169"/>
    </source>
</evidence>
<dbReference type="CDD" id="cd17910">
    <property type="entry name" value="CheC_ClassII"/>
    <property type="match status" value="1"/>
</dbReference>
<keyword evidence="6" id="KW-1185">Reference proteome</keyword>
<dbReference type="RefSeq" id="WP_044833002.1">
    <property type="nucleotide sequence ID" value="NZ_CP059735.1"/>
</dbReference>
<accession>A0AAE9YLZ2</accession>
<evidence type="ECO:0000259" key="4">
    <source>
        <dbReference type="PROSITE" id="PS50110"/>
    </source>
</evidence>
<protein>
    <submittedName>
        <fullName evidence="5">Response regulator</fullName>
    </submittedName>
</protein>
<dbReference type="SUPFAM" id="SSF52172">
    <property type="entry name" value="CheY-like"/>
    <property type="match status" value="1"/>
</dbReference>
<keyword evidence="2 3" id="KW-0597">Phosphoprotein</keyword>
<dbReference type="InterPro" id="IPR001789">
    <property type="entry name" value="Sig_transdc_resp-reg_receiver"/>
</dbReference>
<dbReference type="InterPro" id="IPR028976">
    <property type="entry name" value="CheC-like_sf"/>
</dbReference>
<dbReference type="InterPro" id="IPR050595">
    <property type="entry name" value="Bact_response_regulator"/>
</dbReference>
<dbReference type="EMBL" id="CP059735">
    <property type="protein sequence ID" value="WDD97760.1"/>
    <property type="molecule type" value="Genomic_DNA"/>
</dbReference>
<dbReference type="PANTHER" id="PTHR44591">
    <property type="entry name" value="STRESS RESPONSE REGULATOR PROTEIN 1"/>
    <property type="match status" value="1"/>
</dbReference>